<dbReference type="eggNOG" id="KOG1754">
    <property type="taxonomic scope" value="Eukaryota"/>
</dbReference>
<dbReference type="FunFam" id="3.30.1370.30:FF:000001">
    <property type="entry name" value="40S ribosomal protein S15a"/>
    <property type="match status" value="1"/>
</dbReference>
<evidence type="ECO:0000256" key="6">
    <source>
        <dbReference type="ARBA" id="ARBA00035153"/>
    </source>
</evidence>
<evidence type="ECO:0000256" key="9">
    <source>
        <dbReference type="SAM" id="MobiDB-lite"/>
    </source>
</evidence>
<reference evidence="11" key="2">
    <citation type="submission" date="2013-12" db="EMBL/GenBank/DDBJ databases">
        <authorList>
            <person name="Yu Y."/>
            <person name="Lee S."/>
            <person name="de Baynast K."/>
            <person name="Wissotski M."/>
            <person name="Liu L."/>
            <person name="Talag J."/>
            <person name="Goicoechea J."/>
            <person name="Angelova A."/>
            <person name="Jetty R."/>
            <person name="Kudrna D."/>
            <person name="Golser W."/>
            <person name="Rivera L."/>
            <person name="Zhang J."/>
            <person name="Wing R."/>
        </authorList>
    </citation>
    <scope>NUCLEOTIDE SEQUENCE</scope>
</reference>
<evidence type="ECO:0000256" key="7">
    <source>
        <dbReference type="ARBA" id="ARBA00035516"/>
    </source>
</evidence>
<dbReference type="PROSITE" id="PS00053">
    <property type="entry name" value="RIBOSOMAL_S8"/>
    <property type="match status" value="1"/>
</dbReference>
<evidence type="ECO:0000313" key="10">
    <source>
        <dbReference type="EnsemblPlants" id="LPERR02G13340.1"/>
    </source>
</evidence>
<name>A0A0D9VFZ0_9ORYZ</name>
<dbReference type="GO" id="GO:0006412">
    <property type="term" value="P:translation"/>
    <property type="evidence" value="ECO:0007669"/>
    <property type="project" value="InterPro"/>
</dbReference>
<dbReference type="PANTHER" id="PTHR36031:SF1">
    <property type="entry name" value="F21O3.15 PROTEIN"/>
    <property type="match status" value="1"/>
</dbReference>
<feature type="compositionally biased region" description="Basic and acidic residues" evidence="9">
    <location>
        <begin position="276"/>
        <end position="296"/>
    </location>
</feature>
<feature type="region of interest" description="Disordered" evidence="9">
    <location>
        <begin position="136"/>
        <end position="169"/>
    </location>
</feature>
<dbReference type="STRING" id="77586.A0A0D9VFZ0"/>
<dbReference type="InterPro" id="IPR035987">
    <property type="entry name" value="Ribosomal_uS8_sf"/>
</dbReference>
<dbReference type="GO" id="GO:1990904">
    <property type="term" value="C:ribonucleoprotein complex"/>
    <property type="evidence" value="ECO:0007669"/>
    <property type="project" value="UniProtKB-KW"/>
</dbReference>
<evidence type="ECO:0000256" key="5">
    <source>
        <dbReference type="ARBA" id="ARBA00023274"/>
    </source>
</evidence>
<feature type="region of interest" description="Disordered" evidence="9">
    <location>
        <begin position="230"/>
        <end position="328"/>
    </location>
</feature>
<dbReference type="GO" id="GO:0003735">
    <property type="term" value="F:structural constituent of ribosome"/>
    <property type="evidence" value="ECO:0007669"/>
    <property type="project" value="InterPro"/>
</dbReference>
<evidence type="ECO:0000256" key="1">
    <source>
        <dbReference type="ARBA" id="ARBA00002569"/>
    </source>
</evidence>
<reference evidence="10" key="3">
    <citation type="submission" date="2015-04" db="UniProtKB">
        <authorList>
            <consortium name="EnsemblPlants"/>
        </authorList>
    </citation>
    <scope>IDENTIFICATION</scope>
</reference>
<dbReference type="PANTHER" id="PTHR36031">
    <property type="entry name" value="F21O3.15 PROTEIN"/>
    <property type="match status" value="1"/>
</dbReference>
<evidence type="ECO:0000256" key="8">
    <source>
        <dbReference type="RuleBase" id="RU003660"/>
    </source>
</evidence>
<dbReference type="Proteomes" id="UP000032180">
    <property type="component" value="Chromosome 2"/>
</dbReference>
<evidence type="ECO:0000256" key="3">
    <source>
        <dbReference type="ARBA" id="ARBA00011458"/>
    </source>
</evidence>
<dbReference type="Gramene" id="LPERR02G13340.1">
    <property type="protein sequence ID" value="LPERR02G13340.1"/>
    <property type="gene ID" value="LPERR02G13340"/>
</dbReference>
<comment type="function">
    <text evidence="1">One of the primary rRNA binding proteins, it binds directly to 16S rRNA central domain where it helps coordinate assembly of the platform of the 30S subunit.</text>
</comment>
<dbReference type="Gene3D" id="3.30.1370.30">
    <property type="match status" value="1"/>
</dbReference>
<dbReference type="GO" id="GO:0005840">
    <property type="term" value="C:ribosome"/>
    <property type="evidence" value="ECO:0007669"/>
    <property type="project" value="UniProtKB-KW"/>
</dbReference>
<proteinExistence type="inferred from homology"/>
<reference evidence="10 11" key="1">
    <citation type="submission" date="2012-08" db="EMBL/GenBank/DDBJ databases">
        <title>Oryza genome evolution.</title>
        <authorList>
            <person name="Wing R.A."/>
        </authorList>
    </citation>
    <scope>NUCLEOTIDE SEQUENCE</scope>
</reference>
<dbReference type="FunFam" id="3.30.1490.10:FF:000002">
    <property type="entry name" value="40S ribosomal protein S15a"/>
    <property type="match status" value="1"/>
</dbReference>
<sequence>MLRCAYTQRRWAHRRGGFVTGGTGWSQRRAPAAAASAAGAKKSEWWAVDGEMHEIGEGVPHRERFAIPRDNLPNRRRKQMREQFMRRTRLVLKDTEHEAWCKKYMELYQEIRENWERLYWDEGYSKKIAEDHANYDSAEEDDLDFSPYSRRRRPSVEQNKDVGFGASKQGETWERVTQIRDKFEYDRERRMRERAFAPMSMENNFGQHESRFRNQHDSNHASTNIESRFDSDDQAFGNRPNPGFQQDSSFRNRRDLDFQNESSFRSRQYPNFQNQRDPRNRMIEREKRGEDTEPRPLAKPSRPRASSFPSEHSRRAAVTTAAADRSVSGNQMGNGLACTVLVEGCDKMVRVSVLNDALKTMYNAEKRGKRQVMIRPSSKVIIKFLIVMQKHGYIGEFEFVDDHRSGKIVVELNGRLNKCGVISPRFDVGVKEIESWTARLLPSRQFGYIVLTTSAGIMDHEEARRKNVGGKVLGFFY</sequence>
<dbReference type="SUPFAM" id="SSF56047">
    <property type="entry name" value="Ribosomal protein S8"/>
    <property type="match status" value="1"/>
</dbReference>
<keyword evidence="5 8" id="KW-0687">Ribonucleoprotein</keyword>
<comment type="similarity">
    <text evidence="2 8">Belongs to the universal ribosomal protein uS8 family.</text>
</comment>
<feature type="compositionally biased region" description="Low complexity" evidence="9">
    <location>
        <begin position="316"/>
        <end position="328"/>
    </location>
</feature>
<keyword evidence="11" id="KW-1185">Reference proteome</keyword>
<protein>
    <recommendedName>
        <fullName evidence="6">Small ribosomal subunit protein uS8c</fullName>
    </recommendedName>
    <alternativeName>
        <fullName evidence="7">30S ribosomal protein S8, chloroplastic</fullName>
    </alternativeName>
</protein>
<dbReference type="HAMAP" id="MF_01302_A">
    <property type="entry name" value="Ribosomal_uS8_A"/>
    <property type="match status" value="1"/>
</dbReference>
<dbReference type="InterPro" id="IPR047863">
    <property type="entry name" value="Ribosomal_uS8_CS"/>
</dbReference>
<comment type="subunit">
    <text evidence="3">Part of the 30S ribosomal subunit.</text>
</comment>
<evidence type="ECO:0000256" key="4">
    <source>
        <dbReference type="ARBA" id="ARBA00022980"/>
    </source>
</evidence>
<dbReference type="Gene3D" id="3.30.1490.10">
    <property type="match status" value="1"/>
</dbReference>
<evidence type="ECO:0000313" key="11">
    <source>
        <dbReference type="Proteomes" id="UP000032180"/>
    </source>
</evidence>
<dbReference type="EnsemblPlants" id="LPERR02G13340.1">
    <property type="protein sequence ID" value="LPERR02G13340.1"/>
    <property type="gene ID" value="LPERR02G13340"/>
</dbReference>
<dbReference type="HOGENOM" id="CLU_045318_0_0_1"/>
<accession>A0A0D9VFZ0</accession>
<dbReference type="InterPro" id="IPR000630">
    <property type="entry name" value="Ribosomal_uS8"/>
</dbReference>
<dbReference type="NCBIfam" id="NF003115">
    <property type="entry name" value="PRK04034.1"/>
    <property type="match status" value="1"/>
</dbReference>
<feature type="compositionally biased region" description="Polar residues" evidence="9">
    <location>
        <begin position="259"/>
        <end position="275"/>
    </location>
</feature>
<dbReference type="Pfam" id="PF00410">
    <property type="entry name" value="Ribosomal_S8"/>
    <property type="match status" value="1"/>
</dbReference>
<dbReference type="AlphaFoldDB" id="A0A0D9VFZ0"/>
<keyword evidence="4 8" id="KW-0689">Ribosomal protein</keyword>
<evidence type="ECO:0000256" key="2">
    <source>
        <dbReference type="ARBA" id="ARBA00006471"/>
    </source>
</evidence>
<organism evidence="10 11">
    <name type="scientific">Leersia perrieri</name>
    <dbReference type="NCBI Taxonomy" id="77586"/>
    <lineage>
        <taxon>Eukaryota</taxon>
        <taxon>Viridiplantae</taxon>
        <taxon>Streptophyta</taxon>
        <taxon>Embryophyta</taxon>
        <taxon>Tracheophyta</taxon>
        <taxon>Spermatophyta</taxon>
        <taxon>Magnoliopsida</taxon>
        <taxon>Liliopsida</taxon>
        <taxon>Poales</taxon>
        <taxon>Poaceae</taxon>
        <taxon>BOP clade</taxon>
        <taxon>Oryzoideae</taxon>
        <taxon>Oryzeae</taxon>
        <taxon>Oryzinae</taxon>
        <taxon>Leersia</taxon>
    </lineage>
</organism>